<dbReference type="SUPFAM" id="SSF54001">
    <property type="entry name" value="Cysteine proteinases"/>
    <property type="match status" value="1"/>
</dbReference>
<evidence type="ECO:0000256" key="2">
    <source>
        <dbReference type="ARBA" id="ARBA00022670"/>
    </source>
</evidence>
<evidence type="ECO:0000313" key="6">
    <source>
        <dbReference type="EMBL" id="EEC73553.1"/>
    </source>
</evidence>
<evidence type="ECO:0000256" key="3">
    <source>
        <dbReference type="ARBA" id="ARBA00022801"/>
    </source>
</evidence>
<dbReference type="AlphaFoldDB" id="B8AF21"/>
<organism evidence="6 7">
    <name type="scientific">Oryza sativa subsp. indica</name>
    <name type="common">Rice</name>
    <dbReference type="NCBI Taxonomy" id="39946"/>
    <lineage>
        <taxon>Eukaryota</taxon>
        <taxon>Viridiplantae</taxon>
        <taxon>Streptophyta</taxon>
        <taxon>Embryophyta</taxon>
        <taxon>Tracheophyta</taxon>
        <taxon>Spermatophyta</taxon>
        <taxon>Magnoliopsida</taxon>
        <taxon>Liliopsida</taxon>
        <taxon>Poales</taxon>
        <taxon>Poaceae</taxon>
        <taxon>BOP clade</taxon>
        <taxon>Oryzoideae</taxon>
        <taxon>Oryzeae</taxon>
        <taxon>Oryzinae</taxon>
        <taxon>Oryza</taxon>
        <taxon>Oryza sativa</taxon>
    </lineage>
</organism>
<reference evidence="6 7" key="1">
    <citation type="journal article" date="2005" name="PLoS Biol.">
        <title>The genomes of Oryza sativa: a history of duplications.</title>
        <authorList>
            <person name="Yu J."/>
            <person name="Wang J."/>
            <person name="Lin W."/>
            <person name="Li S."/>
            <person name="Li H."/>
            <person name="Zhou J."/>
            <person name="Ni P."/>
            <person name="Dong W."/>
            <person name="Hu S."/>
            <person name="Zeng C."/>
            <person name="Zhang J."/>
            <person name="Zhang Y."/>
            <person name="Li R."/>
            <person name="Xu Z."/>
            <person name="Li S."/>
            <person name="Li X."/>
            <person name="Zheng H."/>
            <person name="Cong L."/>
            <person name="Lin L."/>
            <person name="Yin J."/>
            <person name="Geng J."/>
            <person name="Li G."/>
            <person name="Shi J."/>
            <person name="Liu J."/>
            <person name="Lv H."/>
            <person name="Li J."/>
            <person name="Wang J."/>
            <person name="Deng Y."/>
            <person name="Ran L."/>
            <person name="Shi X."/>
            <person name="Wang X."/>
            <person name="Wu Q."/>
            <person name="Li C."/>
            <person name="Ren X."/>
            <person name="Wang J."/>
            <person name="Wang X."/>
            <person name="Li D."/>
            <person name="Liu D."/>
            <person name="Zhang X."/>
            <person name="Ji Z."/>
            <person name="Zhao W."/>
            <person name="Sun Y."/>
            <person name="Zhang Z."/>
            <person name="Bao J."/>
            <person name="Han Y."/>
            <person name="Dong L."/>
            <person name="Ji J."/>
            <person name="Chen P."/>
            <person name="Wu S."/>
            <person name="Liu J."/>
            <person name="Xiao Y."/>
            <person name="Bu D."/>
            <person name="Tan J."/>
            <person name="Yang L."/>
            <person name="Ye C."/>
            <person name="Zhang J."/>
            <person name="Xu J."/>
            <person name="Zhou Y."/>
            <person name="Yu Y."/>
            <person name="Zhang B."/>
            <person name="Zhuang S."/>
            <person name="Wei H."/>
            <person name="Liu B."/>
            <person name="Lei M."/>
            <person name="Yu H."/>
            <person name="Li Y."/>
            <person name="Xu H."/>
            <person name="Wei S."/>
            <person name="He X."/>
            <person name="Fang L."/>
            <person name="Zhang Z."/>
            <person name="Zhang Y."/>
            <person name="Huang X."/>
            <person name="Su Z."/>
            <person name="Tong W."/>
            <person name="Li J."/>
            <person name="Tong Z."/>
            <person name="Li S."/>
            <person name="Ye J."/>
            <person name="Wang L."/>
            <person name="Fang L."/>
            <person name="Lei T."/>
            <person name="Chen C."/>
            <person name="Chen H."/>
            <person name="Xu Z."/>
            <person name="Li H."/>
            <person name="Huang H."/>
            <person name="Zhang F."/>
            <person name="Xu H."/>
            <person name="Li N."/>
            <person name="Zhao C."/>
            <person name="Li S."/>
            <person name="Dong L."/>
            <person name="Huang Y."/>
            <person name="Li L."/>
            <person name="Xi Y."/>
            <person name="Qi Q."/>
            <person name="Li W."/>
            <person name="Zhang B."/>
            <person name="Hu W."/>
            <person name="Zhang Y."/>
            <person name="Tian X."/>
            <person name="Jiao Y."/>
            <person name="Liang X."/>
            <person name="Jin J."/>
            <person name="Gao L."/>
            <person name="Zheng W."/>
            <person name="Hao B."/>
            <person name="Liu S."/>
            <person name="Wang W."/>
            <person name="Yuan L."/>
            <person name="Cao M."/>
            <person name="McDermott J."/>
            <person name="Samudrala R."/>
            <person name="Wang J."/>
            <person name="Wong G.K."/>
            <person name="Yang H."/>
        </authorList>
    </citation>
    <scope>NUCLEOTIDE SEQUENCE [LARGE SCALE GENOMIC DNA]</scope>
    <source>
        <strain evidence="7">cv. 93-11</strain>
    </source>
</reference>
<dbReference type="InterPro" id="IPR003653">
    <property type="entry name" value="Peptidase_C48_C"/>
</dbReference>
<name>B8AF21_ORYSI</name>
<dbReference type="EMBL" id="CM000127">
    <property type="protein sequence ID" value="EEC73553.1"/>
    <property type="molecule type" value="Genomic_DNA"/>
</dbReference>
<keyword evidence="2" id="KW-0645">Protease</keyword>
<accession>B8AF21</accession>
<dbReference type="Proteomes" id="UP000007015">
    <property type="component" value="Chromosome 2"/>
</dbReference>
<dbReference type="GO" id="GO:0005634">
    <property type="term" value="C:nucleus"/>
    <property type="evidence" value="ECO:0007669"/>
    <property type="project" value="TreeGrafter"/>
</dbReference>
<dbReference type="InterPro" id="IPR038765">
    <property type="entry name" value="Papain-like_cys_pep_sf"/>
</dbReference>
<dbReference type="GO" id="GO:0016929">
    <property type="term" value="F:deSUMOylase activity"/>
    <property type="evidence" value="ECO:0007669"/>
    <property type="project" value="TreeGrafter"/>
</dbReference>
<proteinExistence type="inferred from homology"/>
<evidence type="ECO:0000256" key="1">
    <source>
        <dbReference type="ARBA" id="ARBA00005234"/>
    </source>
</evidence>
<dbReference type="GO" id="GO:0006508">
    <property type="term" value="P:proteolysis"/>
    <property type="evidence" value="ECO:0007669"/>
    <property type="project" value="UniProtKB-KW"/>
</dbReference>
<keyword evidence="7" id="KW-1185">Reference proteome</keyword>
<comment type="similarity">
    <text evidence="1">Belongs to the peptidase C48 family.</text>
</comment>
<dbReference type="HOGENOM" id="CLU_697157_0_0_1"/>
<evidence type="ECO:0000256" key="4">
    <source>
        <dbReference type="ARBA" id="ARBA00022807"/>
    </source>
</evidence>
<gene>
    <name evidence="6" type="ORF">OsI_07979</name>
</gene>
<dbReference type="Gene3D" id="3.40.395.10">
    <property type="entry name" value="Adenoviral Proteinase, Chain A"/>
    <property type="match status" value="1"/>
</dbReference>
<dbReference type="GO" id="GO:0016926">
    <property type="term" value="P:protein desumoylation"/>
    <property type="evidence" value="ECO:0007669"/>
    <property type="project" value="TreeGrafter"/>
</dbReference>
<dbReference type="Gramene" id="BGIOSGA008581-TA">
    <property type="protein sequence ID" value="BGIOSGA008581-PA"/>
    <property type="gene ID" value="BGIOSGA008581"/>
</dbReference>
<dbReference type="Pfam" id="PF02902">
    <property type="entry name" value="Peptidase_C48"/>
    <property type="match status" value="1"/>
</dbReference>
<protein>
    <recommendedName>
        <fullName evidence="5">Ubiquitin-like protease family profile domain-containing protein</fullName>
    </recommendedName>
</protein>
<dbReference type="PROSITE" id="PS50600">
    <property type="entry name" value="ULP_PROTEASE"/>
    <property type="match status" value="1"/>
</dbReference>
<feature type="domain" description="Ubiquitin-like protease family profile" evidence="5">
    <location>
        <begin position="126"/>
        <end position="344"/>
    </location>
</feature>
<keyword evidence="4" id="KW-0788">Thiol protease</keyword>
<evidence type="ECO:0000259" key="5">
    <source>
        <dbReference type="PROSITE" id="PS50600"/>
    </source>
</evidence>
<keyword evidence="3" id="KW-0378">Hydrolase</keyword>
<dbReference type="PANTHER" id="PTHR12606:SF155">
    <property type="entry name" value="OS04G0316900 PROTEIN"/>
    <property type="match status" value="1"/>
</dbReference>
<sequence>MERYRRLRSMGTEVFFKCSVSKETTLMVMEMLEKLDLETDECETKNSDLSLCGHVLAQSLRTDIESHDKVHDPMEIVPKGAPTKRLRGFMEKRVRRCGYCRGHGHTNSHQAFKITCIPDIGTAEAPHIIESDDDSLFEKNMVDTIGARLRRPHGRVSKPTHRSDSPFLYYKKTFASALKRSKEPKTTELSLQDEITINYMKQCDDDEKLLSSIDGIQLTYEFLRPLVNPKDSQIISKWLKGSIFLPLNRNSTHRYVAVLNGAKEKIQILDSMRMDKSYYDKDKDLNNTIKGIEKFIQYARLEDGVENKWKNTKITNWPFCPMKVPQQSDSWSCGLHTLKFIQHWNGKELSPEFNEMDTTTTFKHKVAANLINSTMNKVIEVQQDIKRLVTEANVGN</sequence>
<dbReference type="PANTHER" id="PTHR12606">
    <property type="entry name" value="SENTRIN/SUMO-SPECIFIC PROTEASE"/>
    <property type="match status" value="1"/>
</dbReference>
<evidence type="ECO:0000313" key="7">
    <source>
        <dbReference type="Proteomes" id="UP000007015"/>
    </source>
</evidence>